<evidence type="ECO:0000313" key="3">
    <source>
        <dbReference type="Proteomes" id="UP001501358"/>
    </source>
</evidence>
<gene>
    <name evidence="2" type="ORF">GCM10010406_28650</name>
</gene>
<name>A0ABN3LUZ3_9ACTN</name>
<comment type="caution">
    <text evidence="2">The sequence shown here is derived from an EMBL/GenBank/DDBJ whole genome shotgun (WGS) entry which is preliminary data.</text>
</comment>
<sequence length="427" mass="44788">MTARRAVVLRRAAVVAAALACAVVLLFLPGPEGPAAGGGPDAGTGAEERAAVQRLLDRRARAVLDGDEEAFLAGVDPAAREFRNLQRREFRNLRRLPLASWRYRLAGTGTRALPGSGGTRGIAARVVLEHRIEGFDTEPVASTEYWTFTRRGGGWVLSSDTGGRSGGPRGAVHLWEQGEMTVVRGRHSLVLGLADRDGAKAYADLADAAVPAVTAAWGGKWAERVVVVVPGSPEGMAELLGGEPAAYRDMAAVTTGRPGGAPGAAADRVVVNPEAFGGLGPLGRRVVTAHETAHVATRSATTDATPLWLSEGFADWAGYRGTGTAPVRAAPELRAEVAAGRPPARLPGDEAFAGGREGLATAYEAAWLACRMTAERWGEDALVDLYRAVGAGTGRADPVDAAMREVLGVGLEEFTEDWRAYTLEELS</sequence>
<keyword evidence="3" id="KW-1185">Reference proteome</keyword>
<keyword evidence="1" id="KW-0732">Signal</keyword>
<evidence type="ECO:0000256" key="1">
    <source>
        <dbReference type="SAM" id="SignalP"/>
    </source>
</evidence>
<proteinExistence type="predicted"/>
<feature type="signal peptide" evidence="1">
    <location>
        <begin position="1"/>
        <end position="20"/>
    </location>
</feature>
<feature type="chain" id="PRO_5045985933" evidence="1">
    <location>
        <begin position="21"/>
        <end position="427"/>
    </location>
</feature>
<protein>
    <submittedName>
        <fullName evidence="2">Uncharacterized protein</fullName>
    </submittedName>
</protein>
<reference evidence="2 3" key="1">
    <citation type="journal article" date="2019" name="Int. J. Syst. Evol. Microbiol.">
        <title>The Global Catalogue of Microorganisms (GCM) 10K type strain sequencing project: providing services to taxonomists for standard genome sequencing and annotation.</title>
        <authorList>
            <consortium name="The Broad Institute Genomics Platform"/>
            <consortium name="The Broad Institute Genome Sequencing Center for Infectious Disease"/>
            <person name="Wu L."/>
            <person name="Ma J."/>
        </authorList>
    </citation>
    <scope>NUCLEOTIDE SEQUENCE [LARGE SCALE GENOMIC DNA]</scope>
    <source>
        <strain evidence="2 3">JCM 6307</strain>
    </source>
</reference>
<accession>A0ABN3LUZ3</accession>
<dbReference type="Proteomes" id="UP001501358">
    <property type="component" value="Unassembled WGS sequence"/>
</dbReference>
<dbReference type="EMBL" id="BAAATA010000014">
    <property type="protein sequence ID" value="GAA2490803.1"/>
    <property type="molecule type" value="Genomic_DNA"/>
</dbReference>
<organism evidence="2 3">
    <name type="scientific">Streptomyces thermolineatus</name>
    <dbReference type="NCBI Taxonomy" id="44033"/>
    <lineage>
        <taxon>Bacteria</taxon>
        <taxon>Bacillati</taxon>
        <taxon>Actinomycetota</taxon>
        <taxon>Actinomycetes</taxon>
        <taxon>Kitasatosporales</taxon>
        <taxon>Streptomycetaceae</taxon>
        <taxon>Streptomyces</taxon>
    </lineage>
</organism>
<dbReference type="RefSeq" id="WP_344383573.1">
    <property type="nucleotide sequence ID" value="NZ_BAAATA010000014.1"/>
</dbReference>
<evidence type="ECO:0000313" key="2">
    <source>
        <dbReference type="EMBL" id="GAA2490803.1"/>
    </source>
</evidence>